<dbReference type="EMBL" id="BMVX01000012">
    <property type="protein sequence ID" value="GGZ72328.1"/>
    <property type="molecule type" value="Genomic_DNA"/>
</dbReference>
<reference evidence="1" key="3">
    <citation type="submission" date="2020-09" db="EMBL/GenBank/DDBJ databases">
        <authorList>
            <person name="Sun Q."/>
            <person name="Ohkuma M."/>
        </authorList>
    </citation>
    <scope>NUCLEOTIDE SEQUENCE</scope>
    <source>
        <strain evidence="1">JCM 4834</strain>
    </source>
</reference>
<name>A0A5P2UZ13_9ACTN</name>
<sequence length="502" mass="53504">MNDAGVRAASAAVRALKALARERADEVELFDGFTDAELDAWTVRVPPDVRLVLREIGGLETQEHDYRFGPRGRAVFGEGYWTLGELDFGEGELVVGVGDDGWGPVVGVNASGYDPDVTVEAADFVGWLASLASRLADGVSERPRAEVTATASSSVEVAEGTDSELAALVGRGDPLTDLVDLRALPGYPCAIAWEPYFSTAHNTADTGSSEVQFRFVGDGRALLLRSVVSGDFLGRPVRRHTVPADAGPRAVAGLRELAGRHPGFVELEPGCSDADMDGWAVPVPEDVRAVLREVGAVRVAGLPRLRLLAGTDGPAVDPELHRMLGGDGTYWPLARIDSGRSGALVQIRVDRESGQWGYALSVPTTAKELREYPEVTLVAESLADLLLTYVRLAGRAAERPDFAGRVSRDSRWMLPNTGEPWPRPAPVGEWAGSADPLLAAAAELPDGTHAADLRRVPIPSDLCFYRAAGWPYAARLDRLHFAAGGRVAAAVPARRRAGAGQD</sequence>
<dbReference type="RefSeq" id="WP_150520988.1">
    <property type="nucleotide sequence ID" value="NZ_BMVX01000012.1"/>
</dbReference>
<accession>A0A5P2UZ13</accession>
<dbReference type="OrthoDB" id="4316308at2"/>
<proteinExistence type="predicted"/>
<gene>
    <name evidence="2" type="ORF">CP968_30240</name>
    <name evidence="1" type="ORF">GCM10010371_35260</name>
</gene>
<keyword evidence="3" id="KW-1185">Reference proteome</keyword>
<dbReference type="EMBL" id="CP023701">
    <property type="protein sequence ID" value="QEU81987.1"/>
    <property type="molecule type" value="Genomic_DNA"/>
</dbReference>
<evidence type="ECO:0000313" key="2">
    <source>
        <dbReference type="EMBL" id="QEU81987.1"/>
    </source>
</evidence>
<evidence type="ECO:0000313" key="3">
    <source>
        <dbReference type="Proteomes" id="UP000326831"/>
    </source>
</evidence>
<organism evidence="2 3">
    <name type="scientific">Streptomyces subrutilus</name>
    <dbReference type="NCBI Taxonomy" id="36818"/>
    <lineage>
        <taxon>Bacteria</taxon>
        <taxon>Bacillati</taxon>
        <taxon>Actinomycetota</taxon>
        <taxon>Actinomycetes</taxon>
        <taxon>Kitasatosporales</taxon>
        <taxon>Streptomycetaceae</taxon>
        <taxon>Streptomyces</taxon>
    </lineage>
</organism>
<dbReference type="AlphaFoldDB" id="A0A5P2UZ13"/>
<reference evidence="2 3" key="2">
    <citation type="submission" date="2017-09" db="EMBL/GenBank/DDBJ databases">
        <authorList>
            <person name="Lee N."/>
            <person name="Cho B.-K."/>
        </authorList>
    </citation>
    <scope>NUCLEOTIDE SEQUENCE [LARGE SCALE GENOMIC DNA]</scope>
    <source>
        <strain evidence="2 3">ATCC 27467</strain>
    </source>
</reference>
<protein>
    <submittedName>
        <fullName evidence="2">Uncharacterized protein</fullName>
    </submittedName>
</protein>
<dbReference type="Proteomes" id="UP000326831">
    <property type="component" value="Chromosome"/>
</dbReference>
<dbReference type="KEGG" id="ssub:CP968_30240"/>
<evidence type="ECO:0000313" key="1">
    <source>
        <dbReference type="EMBL" id="GGZ72328.1"/>
    </source>
</evidence>
<dbReference type="Proteomes" id="UP000634660">
    <property type="component" value="Unassembled WGS sequence"/>
</dbReference>
<reference evidence="1" key="1">
    <citation type="journal article" date="2014" name="Int. J. Syst. Evol. Microbiol.">
        <title>Complete genome sequence of Corynebacterium casei LMG S-19264T (=DSM 44701T), isolated from a smear-ripened cheese.</title>
        <authorList>
            <consortium name="US DOE Joint Genome Institute (JGI-PGF)"/>
            <person name="Walter F."/>
            <person name="Albersmeier A."/>
            <person name="Kalinowski J."/>
            <person name="Ruckert C."/>
        </authorList>
    </citation>
    <scope>NUCLEOTIDE SEQUENCE</scope>
    <source>
        <strain evidence="1">JCM 4834</strain>
    </source>
</reference>